<organism evidence="1">
    <name type="scientific">Oikopleura dioica</name>
    <name type="common">Tunicate</name>
    <dbReference type="NCBI Taxonomy" id="34765"/>
    <lineage>
        <taxon>Eukaryota</taxon>
        <taxon>Metazoa</taxon>
        <taxon>Chordata</taxon>
        <taxon>Tunicata</taxon>
        <taxon>Appendicularia</taxon>
        <taxon>Copelata</taxon>
        <taxon>Oikopleuridae</taxon>
        <taxon>Oikopleura</taxon>
    </lineage>
</organism>
<dbReference type="Proteomes" id="UP000011014">
    <property type="component" value="Unassembled WGS sequence"/>
</dbReference>
<dbReference type="InterPro" id="IPR038901">
    <property type="entry name" value="HEXDC-like"/>
</dbReference>
<dbReference type="EMBL" id="FN655978">
    <property type="protein sequence ID" value="CBY40542.1"/>
    <property type="molecule type" value="Genomic_DNA"/>
</dbReference>
<evidence type="ECO:0008006" key="2">
    <source>
        <dbReference type="Google" id="ProtNLM"/>
    </source>
</evidence>
<dbReference type="GO" id="GO:0015929">
    <property type="term" value="F:hexosaminidase activity"/>
    <property type="evidence" value="ECO:0007669"/>
    <property type="project" value="InterPro"/>
</dbReference>
<name>E4YYL4_OIKDI</name>
<dbReference type="SUPFAM" id="SSF51445">
    <property type="entry name" value="(Trans)glycosidases"/>
    <property type="match status" value="1"/>
</dbReference>
<evidence type="ECO:0000313" key="1">
    <source>
        <dbReference type="EMBL" id="CBY40542.1"/>
    </source>
</evidence>
<dbReference type="InterPro" id="IPR017853">
    <property type="entry name" value="GH"/>
</dbReference>
<accession>E4YYL4</accession>
<dbReference type="Gene3D" id="3.20.20.80">
    <property type="entry name" value="Glycosidases"/>
    <property type="match status" value="1"/>
</dbReference>
<sequence length="332" mass="38164">MTLFTYNWLEKYFEQKTRLNQATIEELDFIGHIPQPEFAIPQLPVLSPIETNKGPDHVLYPDQPSAEDQLRELEELNKQNSESKPLKDLPWEEIKAKAEQKKGELSFEGEDAALPASWELDEKNPKAAIVPKAKSPQDLSFENQKDTDLSFDIINDVIAKAQNFDAKESERLVHIDLKGAPMKPSYLEELFPKISEWGATGIIVEYEDTFPFTGDFEKVKSKQFTYSVEDIKRINLAAEKNNLTVIPYISLFDDLDFLLRDQSFKKYREMSHFSEMISPLHEGSELIAAELAQQVAELHPNSKFLHIGARAPEMLGWSLLAKQWMHRKEVEI</sequence>
<dbReference type="PANTHER" id="PTHR21040">
    <property type="entry name" value="BCDNA.GH04120"/>
    <property type="match status" value="1"/>
</dbReference>
<dbReference type="AlphaFoldDB" id="E4YYL4"/>
<gene>
    <name evidence="1" type="ORF">GSOID_T00022558001</name>
</gene>
<protein>
    <recommendedName>
        <fullName evidence="2">Beta-N-acetylhexosaminidase</fullName>
    </recommendedName>
</protein>
<dbReference type="PANTHER" id="PTHR21040:SF8">
    <property type="entry name" value="BCDNA.GH04120"/>
    <property type="match status" value="1"/>
</dbReference>
<proteinExistence type="predicted"/>
<reference evidence="1" key="1">
    <citation type="journal article" date="2010" name="Science">
        <title>Plasticity of animal genome architecture unmasked by rapid evolution of a pelagic tunicate.</title>
        <authorList>
            <person name="Denoeud F."/>
            <person name="Henriet S."/>
            <person name="Mungpakdee S."/>
            <person name="Aury J.M."/>
            <person name="Da Silva C."/>
            <person name="Brinkmann H."/>
            <person name="Mikhaleva J."/>
            <person name="Olsen L.C."/>
            <person name="Jubin C."/>
            <person name="Canestro C."/>
            <person name="Bouquet J.M."/>
            <person name="Danks G."/>
            <person name="Poulain J."/>
            <person name="Campsteijn C."/>
            <person name="Adamski M."/>
            <person name="Cross I."/>
            <person name="Yadetie F."/>
            <person name="Muffato M."/>
            <person name="Louis A."/>
            <person name="Butcher S."/>
            <person name="Tsagkogeorga G."/>
            <person name="Konrad A."/>
            <person name="Singh S."/>
            <person name="Jensen M.F."/>
            <person name="Cong E.H."/>
            <person name="Eikeseth-Otteraa H."/>
            <person name="Noel B."/>
            <person name="Anthouard V."/>
            <person name="Porcel B.M."/>
            <person name="Kachouri-Lafond R."/>
            <person name="Nishino A."/>
            <person name="Ugolini M."/>
            <person name="Chourrout P."/>
            <person name="Nishida H."/>
            <person name="Aasland R."/>
            <person name="Huzurbazar S."/>
            <person name="Westhof E."/>
            <person name="Delsuc F."/>
            <person name="Lehrach H."/>
            <person name="Reinhardt R."/>
            <person name="Weissenbach J."/>
            <person name="Roy S.W."/>
            <person name="Artiguenave F."/>
            <person name="Postlethwait J.H."/>
            <person name="Manak J.R."/>
            <person name="Thompson E.M."/>
            <person name="Jaillon O."/>
            <person name="Du Pasquier L."/>
            <person name="Boudinot P."/>
            <person name="Liberles D.A."/>
            <person name="Volff J.N."/>
            <person name="Philippe H."/>
            <person name="Lenhard B."/>
            <person name="Roest Crollius H."/>
            <person name="Wincker P."/>
            <person name="Chourrout D."/>
        </authorList>
    </citation>
    <scope>NUCLEOTIDE SEQUENCE [LARGE SCALE GENOMIC DNA]</scope>
</reference>